<gene>
    <name evidence="2" type="ORF">J4D97_05215</name>
</gene>
<organism evidence="2 3">
    <name type="scientific">Hymenobacter defluvii</name>
    <dbReference type="NCBI Taxonomy" id="2054411"/>
    <lineage>
        <taxon>Bacteria</taxon>
        <taxon>Pseudomonadati</taxon>
        <taxon>Bacteroidota</taxon>
        <taxon>Cytophagia</taxon>
        <taxon>Cytophagales</taxon>
        <taxon>Hymenobacteraceae</taxon>
        <taxon>Hymenobacter</taxon>
    </lineage>
</organism>
<dbReference type="Proteomes" id="UP000670527">
    <property type="component" value="Unassembled WGS sequence"/>
</dbReference>
<dbReference type="EMBL" id="JAGETX010000002">
    <property type="protein sequence ID" value="MBO3270042.1"/>
    <property type="molecule type" value="Genomic_DNA"/>
</dbReference>
<reference evidence="2 3" key="1">
    <citation type="submission" date="2021-03" db="EMBL/GenBank/DDBJ databases">
        <authorList>
            <person name="Kim M.K."/>
        </authorList>
    </citation>
    <scope>NUCLEOTIDE SEQUENCE [LARGE SCALE GENOMIC DNA]</scope>
    <source>
        <strain evidence="2 3">BT507</strain>
    </source>
</reference>
<feature type="signal peptide" evidence="1">
    <location>
        <begin position="1"/>
        <end position="28"/>
    </location>
</feature>
<evidence type="ECO:0000313" key="3">
    <source>
        <dbReference type="Proteomes" id="UP000670527"/>
    </source>
</evidence>
<evidence type="ECO:0008006" key="4">
    <source>
        <dbReference type="Google" id="ProtNLM"/>
    </source>
</evidence>
<feature type="chain" id="PRO_5046031575" description="TonB C-terminal domain-containing protein" evidence="1">
    <location>
        <begin position="29"/>
        <end position="157"/>
    </location>
</feature>
<keyword evidence="3" id="KW-1185">Reference proteome</keyword>
<accession>A0ABS3T8R9</accession>
<evidence type="ECO:0000256" key="1">
    <source>
        <dbReference type="SAM" id="SignalP"/>
    </source>
</evidence>
<name>A0ABS3T8R9_9BACT</name>
<keyword evidence="1" id="KW-0732">Signal</keyword>
<comment type="caution">
    <text evidence="2">The sequence shown here is derived from an EMBL/GenBank/DDBJ whole genome shotgun (WGS) entry which is preliminary data.</text>
</comment>
<dbReference type="Gene3D" id="3.30.1150.10">
    <property type="match status" value="1"/>
</dbReference>
<sequence>MPTSLPRPLLGALTLLGFSALLIPAARAQMATSAPNAVSPQKPNTSMLDGDKIYTYVEQKPAYLDGGMDGLQSFITSHVHGGAASGPMSVVTFIIDKTGHVRRPALGPTAAESEEAVTPALAETFRTIGQFRPGRQNGKPANVQFTVPLVKRVKVSK</sequence>
<proteinExistence type="predicted"/>
<evidence type="ECO:0000313" key="2">
    <source>
        <dbReference type="EMBL" id="MBO3270042.1"/>
    </source>
</evidence>
<dbReference type="RefSeq" id="WP_208306669.1">
    <property type="nucleotide sequence ID" value="NZ_JAGETX010000002.1"/>
</dbReference>
<protein>
    <recommendedName>
        <fullName evidence="4">TonB C-terminal domain-containing protein</fullName>
    </recommendedName>
</protein>